<evidence type="ECO:0000256" key="4">
    <source>
        <dbReference type="ARBA" id="ARBA00023163"/>
    </source>
</evidence>
<dbReference type="PANTHER" id="PTHR30346:SF0">
    <property type="entry name" value="HCA OPERON TRANSCRIPTIONAL ACTIVATOR HCAR"/>
    <property type="match status" value="1"/>
</dbReference>
<keyword evidence="7" id="KW-1185">Reference proteome</keyword>
<dbReference type="Gene3D" id="3.40.190.10">
    <property type="entry name" value="Periplasmic binding protein-like II"/>
    <property type="match status" value="2"/>
</dbReference>
<accession>A0A1I2KNY0</accession>
<proteinExistence type="inferred from homology"/>
<dbReference type="AlphaFoldDB" id="A0A1I2KNY0"/>
<evidence type="ECO:0000256" key="1">
    <source>
        <dbReference type="ARBA" id="ARBA00009437"/>
    </source>
</evidence>
<dbReference type="PRINTS" id="PR00039">
    <property type="entry name" value="HTHLYSR"/>
</dbReference>
<keyword evidence="2" id="KW-0805">Transcription regulation</keyword>
<evidence type="ECO:0000256" key="3">
    <source>
        <dbReference type="ARBA" id="ARBA00023125"/>
    </source>
</evidence>
<evidence type="ECO:0000259" key="5">
    <source>
        <dbReference type="PROSITE" id="PS50931"/>
    </source>
</evidence>
<comment type="similarity">
    <text evidence="1">Belongs to the LysR transcriptional regulatory family.</text>
</comment>
<dbReference type="InterPro" id="IPR036390">
    <property type="entry name" value="WH_DNA-bd_sf"/>
</dbReference>
<dbReference type="FunFam" id="1.10.10.10:FF:000001">
    <property type="entry name" value="LysR family transcriptional regulator"/>
    <property type="match status" value="1"/>
</dbReference>
<reference evidence="6 7" key="1">
    <citation type="submission" date="2016-10" db="EMBL/GenBank/DDBJ databases">
        <authorList>
            <person name="de Groot N.N."/>
        </authorList>
    </citation>
    <scope>NUCLEOTIDE SEQUENCE [LARGE SCALE GENOMIC DNA]</scope>
    <source>
        <strain evidence="6 7">CGMCC 4.3510</strain>
    </source>
</reference>
<dbReference type="SUPFAM" id="SSF53850">
    <property type="entry name" value="Periplasmic binding protein-like II"/>
    <property type="match status" value="1"/>
</dbReference>
<feature type="domain" description="HTH lysR-type" evidence="5">
    <location>
        <begin position="33"/>
        <end position="90"/>
    </location>
</feature>
<evidence type="ECO:0000256" key="2">
    <source>
        <dbReference type="ARBA" id="ARBA00023015"/>
    </source>
</evidence>
<organism evidence="6 7">
    <name type="scientific">Actinacidiphila alni</name>
    <dbReference type="NCBI Taxonomy" id="380248"/>
    <lineage>
        <taxon>Bacteria</taxon>
        <taxon>Bacillati</taxon>
        <taxon>Actinomycetota</taxon>
        <taxon>Actinomycetes</taxon>
        <taxon>Kitasatosporales</taxon>
        <taxon>Streptomycetaceae</taxon>
        <taxon>Actinacidiphila</taxon>
    </lineage>
</organism>
<dbReference type="Pfam" id="PF00126">
    <property type="entry name" value="HTH_1"/>
    <property type="match status" value="1"/>
</dbReference>
<dbReference type="InterPro" id="IPR000847">
    <property type="entry name" value="LysR_HTH_N"/>
</dbReference>
<sequence>MLARAREARPTPIRCAVILGGYQPTYAGTVDAPDTRELRYFVAVAEELHFGRAAERLGMAQPPLSRAIQRLERRLGVTLLVRNRRGVALTGAGEVLLHEGRAALDATAAAARRTRRAAGADRPGAGRPRLVLAVKAAAVHEMLRKLLDAYAAEPGAVEVEVLPCGLCEQEELLRDGRADAALMHAPFNSLAGFDSEPLMTEGQIAILPAGHPLAARASLTLAEVTDIPGLPPARWPRHGTYAPGPGPEIRDQTQLAHLIALGRTMAVFPDSARAWLWPAHTAVPLSDAPQVTTHIAWPAHSHSLPLATLIATATRLCPPAVRREAEPLANTHDR</sequence>
<name>A0A1I2KNY0_9ACTN</name>
<keyword evidence="3" id="KW-0238">DNA-binding</keyword>
<dbReference type="SUPFAM" id="SSF46785">
    <property type="entry name" value="Winged helix' DNA-binding domain"/>
    <property type="match status" value="1"/>
</dbReference>
<dbReference type="GO" id="GO:0003677">
    <property type="term" value="F:DNA binding"/>
    <property type="evidence" value="ECO:0007669"/>
    <property type="project" value="UniProtKB-KW"/>
</dbReference>
<keyword evidence="4" id="KW-0804">Transcription</keyword>
<dbReference type="STRING" id="380248.SAMN05216251_12435"/>
<evidence type="ECO:0000313" key="6">
    <source>
        <dbReference type="EMBL" id="SFF68223.1"/>
    </source>
</evidence>
<dbReference type="GO" id="GO:0032993">
    <property type="term" value="C:protein-DNA complex"/>
    <property type="evidence" value="ECO:0007669"/>
    <property type="project" value="TreeGrafter"/>
</dbReference>
<gene>
    <name evidence="6" type="ORF">SAMN05216251_12435</name>
</gene>
<dbReference type="Gene3D" id="1.10.10.10">
    <property type="entry name" value="Winged helix-like DNA-binding domain superfamily/Winged helix DNA-binding domain"/>
    <property type="match status" value="1"/>
</dbReference>
<evidence type="ECO:0000313" key="7">
    <source>
        <dbReference type="Proteomes" id="UP000199323"/>
    </source>
</evidence>
<dbReference type="InterPro" id="IPR036388">
    <property type="entry name" value="WH-like_DNA-bd_sf"/>
</dbReference>
<dbReference type="GO" id="GO:0003700">
    <property type="term" value="F:DNA-binding transcription factor activity"/>
    <property type="evidence" value="ECO:0007669"/>
    <property type="project" value="InterPro"/>
</dbReference>
<dbReference type="Pfam" id="PF03466">
    <property type="entry name" value="LysR_substrate"/>
    <property type="match status" value="1"/>
</dbReference>
<protein>
    <submittedName>
        <fullName evidence="6">Transcriptional regulator, LysR family</fullName>
    </submittedName>
</protein>
<dbReference type="PROSITE" id="PS50931">
    <property type="entry name" value="HTH_LYSR"/>
    <property type="match status" value="1"/>
</dbReference>
<dbReference type="Proteomes" id="UP000199323">
    <property type="component" value="Unassembled WGS sequence"/>
</dbReference>
<dbReference type="PANTHER" id="PTHR30346">
    <property type="entry name" value="TRANSCRIPTIONAL DUAL REGULATOR HCAR-RELATED"/>
    <property type="match status" value="1"/>
</dbReference>
<dbReference type="EMBL" id="FONG01000024">
    <property type="protein sequence ID" value="SFF68223.1"/>
    <property type="molecule type" value="Genomic_DNA"/>
</dbReference>
<dbReference type="InterPro" id="IPR005119">
    <property type="entry name" value="LysR_subst-bd"/>
</dbReference>